<organism evidence="1 2">
    <name type="scientific">Paraflavisolibacter caeni</name>
    <dbReference type="NCBI Taxonomy" id="2982496"/>
    <lineage>
        <taxon>Bacteria</taxon>
        <taxon>Pseudomonadati</taxon>
        <taxon>Bacteroidota</taxon>
        <taxon>Chitinophagia</taxon>
        <taxon>Chitinophagales</taxon>
        <taxon>Chitinophagaceae</taxon>
        <taxon>Paraflavisolibacter</taxon>
    </lineage>
</organism>
<protein>
    <submittedName>
        <fullName evidence="1">Uncharacterized protein</fullName>
    </submittedName>
</protein>
<evidence type="ECO:0000313" key="2">
    <source>
        <dbReference type="Proteomes" id="UP001155483"/>
    </source>
</evidence>
<dbReference type="EMBL" id="JAOTIF010000001">
    <property type="protein sequence ID" value="MCU7548217.1"/>
    <property type="molecule type" value="Genomic_DNA"/>
</dbReference>
<evidence type="ECO:0000313" key="1">
    <source>
        <dbReference type="EMBL" id="MCU7548217.1"/>
    </source>
</evidence>
<proteinExistence type="predicted"/>
<reference evidence="1" key="1">
    <citation type="submission" date="2022-09" db="EMBL/GenBank/DDBJ databases">
        <authorList>
            <person name="Yuan C."/>
            <person name="Ke Z."/>
        </authorList>
    </citation>
    <scope>NUCLEOTIDE SEQUENCE</scope>
    <source>
        <strain evidence="1">LB-8</strain>
    </source>
</reference>
<gene>
    <name evidence="1" type="ORF">OCK74_03785</name>
</gene>
<name>A0A9X2XTM6_9BACT</name>
<accession>A0A9X2XTM6</accession>
<comment type="caution">
    <text evidence="1">The sequence shown here is derived from an EMBL/GenBank/DDBJ whole genome shotgun (WGS) entry which is preliminary data.</text>
</comment>
<dbReference type="RefSeq" id="WP_279295661.1">
    <property type="nucleotide sequence ID" value="NZ_JAOTIF010000001.1"/>
</dbReference>
<keyword evidence="2" id="KW-1185">Reference proteome</keyword>
<reference evidence="1" key="2">
    <citation type="submission" date="2023-04" db="EMBL/GenBank/DDBJ databases">
        <title>Paracnuella aquatica gen. nov., sp. nov., a member of the family Chitinophagaceae isolated from a hot spring.</title>
        <authorList>
            <person name="Wang C."/>
        </authorList>
    </citation>
    <scope>NUCLEOTIDE SEQUENCE</scope>
    <source>
        <strain evidence="1">LB-8</strain>
    </source>
</reference>
<sequence>MAKHLTQHNPLPAIREGLTKTQISKLARQSVENVLEDNSYIFQVAEAIAAMEEFAKQVRRDERFVEILRDEIIKHNGKAATPSGAKLEICEAGVNYDYSQDASWRSLEQEIQELTEKRKALEEKLRRIAPGKMWVDNETGEVFEGPLKISKSTYRITLGK</sequence>
<dbReference type="AlphaFoldDB" id="A0A9X2XTM6"/>
<dbReference type="Proteomes" id="UP001155483">
    <property type="component" value="Unassembled WGS sequence"/>
</dbReference>